<proteinExistence type="predicted"/>
<protein>
    <submittedName>
        <fullName evidence="1">Uncharacterized protein</fullName>
    </submittedName>
</protein>
<dbReference type="Proteomes" id="UP000195221">
    <property type="component" value="Unassembled WGS sequence"/>
</dbReference>
<sequence>MLKEIQMPQALDLRVVHGMLADNPAVAESAACNEVNGDVELPLSSIEVNTSDIPRCRDTEGGFEQLIRHS</sequence>
<name>A0A242MY16_CABSO</name>
<reference evidence="1 2" key="1">
    <citation type="submission" date="2017-03" db="EMBL/GenBank/DDBJ databases">
        <title>Genome analysis of strain PAMC 26577.</title>
        <authorList>
            <person name="Oh H.-M."/>
            <person name="Yang J.-A."/>
        </authorList>
    </citation>
    <scope>NUCLEOTIDE SEQUENCE [LARGE SCALE GENOMIC DNA]</scope>
    <source>
        <strain evidence="1 2">PAMC 26577</strain>
    </source>
</reference>
<comment type="caution">
    <text evidence="1">The sequence shown here is derived from an EMBL/GenBank/DDBJ whole genome shotgun (WGS) entry which is preliminary data.</text>
</comment>
<evidence type="ECO:0000313" key="1">
    <source>
        <dbReference type="EMBL" id="OTP76212.1"/>
    </source>
</evidence>
<evidence type="ECO:0000313" key="2">
    <source>
        <dbReference type="Proteomes" id="UP000195221"/>
    </source>
</evidence>
<dbReference type="AlphaFoldDB" id="A0A242MY16"/>
<accession>A0A242MY16</accession>
<organism evidence="1 2">
    <name type="scientific">Caballeronia sordidicola</name>
    <name type="common">Burkholderia sordidicola</name>
    <dbReference type="NCBI Taxonomy" id="196367"/>
    <lineage>
        <taxon>Bacteria</taxon>
        <taxon>Pseudomonadati</taxon>
        <taxon>Pseudomonadota</taxon>
        <taxon>Betaproteobacteria</taxon>
        <taxon>Burkholderiales</taxon>
        <taxon>Burkholderiaceae</taxon>
        <taxon>Caballeronia</taxon>
    </lineage>
</organism>
<dbReference type="EMBL" id="NBTZ01000039">
    <property type="protein sequence ID" value="OTP76212.1"/>
    <property type="molecule type" value="Genomic_DNA"/>
</dbReference>
<gene>
    <name evidence="1" type="ORF">PAMC26577_11370</name>
</gene>